<gene>
    <name evidence="3" type="ORF">ACFOW8_23230</name>
</gene>
<dbReference type="SUPFAM" id="SSF69754">
    <property type="entry name" value="Ribosome binding protein Y (YfiA homologue)"/>
    <property type="match status" value="1"/>
</dbReference>
<keyword evidence="1" id="KW-0810">Translation regulation</keyword>
<dbReference type="Gene3D" id="3.30.505.50">
    <property type="entry name" value="Sigma 54 modulation/S30EA ribosomal protein, C-terminal domain"/>
    <property type="match status" value="2"/>
</dbReference>
<sequence length="306" mass="33452">MTKVPRNCVRCIQGAGIRALPADAFLSESDPVSQKESTMLQSAEPLDAVVRISVGRHVSAAASEYAREKIGWALRYAGEPILSVRVRLAGHADPAVGEPITAQVNVNMAGVAVRAQVTAATTREAIDALADRLRARLERLSRRWEAQRGGSRLPADATSWHHGAAPRQRLPYFPRPVEEREILRRKSFALAEETCDEAAFDMALLDYDFHLFTESGSGVDSVLYRPGSTGLRLAQLDPRPDQVSAGREAVSISSARAPELGVDAAVDRLEVTGWPFVFFRDPERGRGQVLYHRYDGHYGLLTPAAG</sequence>
<reference evidence="4" key="1">
    <citation type="journal article" date="2019" name="Int. J. Syst. Evol. Microbiol.">
        <title>The Global Catalogue of Microorganisms (GCM) 10K type strain sequencing project: providing services to taxonomists for standard genome sequencing and annotation.</title>
        <authorList>
            <consortium name="The Broad Institute Genomics Platform"/>
            <consortium name="The Broad Institute Genome Sequencing Center for Infectious Disease"/>
            <person name="Wu L."/>
            <person name="Ma J."/>
        </authorList>
    </citation>
    <scope>NUCLEOTIDE SEQUENCE [LARGE SCALE GENOMIC DNA]</scope>
    <source>
        <strain evidence="4">CGMCC 4.7204</strain>
    </source>
</reference>
<comment type="caution">
    <text evidence="3">The sequence shown here is derived from an EMBL/GenBank/DDBJ whole genome shotgun (WGS) entry which is preliminary data.</text>
</comment>
<dbReference type="InterPro" id="IPR038416">
    <property type="entry name" value="Ribosom_S30AE_C_sf"/>
</dbReference>
<feature type="domain" description="Sigma 54 modulation/S30EA ribosomal protein C-terminal" evidence="2">
    <location>
        <begin position="256"/>
        <end position="300"/>
    </location>
</feature>
<evidence type="ECO:0000313" key="4">
    <source>
        <dbReference type="Proteomes" id="UP001595767"/>
    </source>
</evidence>
<dbReference type="Pfam" id="PF02482">
    <property type="entry name" value="Ribosomal_S30AE"/>
    <property type="match status" value="1"/>
</dbReference>
<organism evidence="3 4">
    <name type="scientific">Nocardia rhizosphaerae</name>
    <dbReference type="NCBI Taxonomy" id="1691571"/>
    <lineage>
        <taxon>Bacteria</taxon>
        <taxon>Bacillati</taxon>
        <taxon>Actinomycetota</taxon>
        <taxon>Actinomycetes</taxon>
        <taxon>Mycobacteriales</taxon>
        <taxon>Nocardiaceae</taxon>
        <taxon>Nocardia</taxon>
    </lineage>
</organism>
<dbReference type="InterPro" id="IPR032528">
    <property type="entry name" value="Ribosom_S30AE_C"/>
</dbReference>
<dbReference type="EMBL" id="JBHSBA010000015">
    <property type="protein sequence ID" value="MFC4127843.1"/>
    <property type="molecule type" value="Genomic_DNA"/>
</dbReference>
<accession>A0ABV8LB07</accession>
<dbReference type="InterPro" id="IPR003489">
    <property type="entry name" value="RHF/RaiA"/>
</dbReference>
<evidence type="ECO:0000313" key="3">
    <source>
        <dbReference type="EMBL" id="MFC4127843.1"/>
    </source>
</evidence>
<dbReference type="PANTHER" id="PTHR33231:SF1">
    <property type="entry name" value="30S RIBOSOMAL PROTEIN"/>
    <property type="match status" value="1"/>
</dbReference>
<protein>
    <submittedName>
        <fullName evidence="3">Sigma 54 modulation/S30EA ribosomal C-terminal domain-containing protein</fullName>
    </submittedName>
</protein>
<name>A0ABV8LB07_9NOCA</name>
<dbReference type="Pfam" id="PF16321">
    <property type="entry name" value="Ribosom_S30AE_C"/>
    <property type="match status" value="2"/>
</dbReference>
<feature type="domain" description="Sigma 54 modulation/S30EA ribosomal protein C-terminal" evidence="2">
    <location>
        <begin position="178"/>
        <end position="230"/>
    </location>
</feature>
<evidence type="ECO:0000256" key="1">
    <source>
        <dbReference type="ARBA" id="ARBA00022845"/>
    </source>
</evidence>
<dbReference type="InterPro" id="IPR036567">
    <property type="entry name" value="RHF-like"/>
</dbReference>
<dbReference type="RefSeq" id="WP_378553556.1">
    <property type="nucleotide sequence ID" value="NZ_JBHSBA010000015.1"/>
</dbReference>
<dbReference type="Gene3D" id="3.30.160.100">
    <property type="entry name" value="Ribosome hibernation promotion factor-like"/>
    <property type="match status" value="1"/>
</dbReference>
<proteinExistence type="predicted"/>
<keyword evidence="4" id="KW-1185">Reference proteome</keyword>
<dbReference type="PANTHER" id="PTHR33231">
    <property type="entry name" value="30S RIBOSOMAL PROTEIN"/>
    <property type="match status" value="1"/>
</dbReference>
<dbReference type="Proteomes" id="UP001595767">
    <property type="component" value="Unassembled WGS sequence"/>
</dbReference>
<evidence type="ECO:0000259" key="2">
    <source>
        <dbReference type="Pfam" id="PF16321"/>
    </source>
</evidence>
<dbReference type="InterPro" id="IPR050574">
    <property type="entry name" value="HPF/YfiA_ribosome-assoc"/>
</dbReference>